<evidence type="ECO:0000256" key="4">
    <source>
        <dbReference type="ARBA" id="ARBA00022692"/>
    </source>
</evidence>
<dbReference type="PANTHER" id="PTHR32089:SF112">
    <property type="entry name" value="LYSOZYME-LIKE PROTEIN-RELATED"/>
    <property type="match status" value="1"/>
</dbReference>
<feature type="domain" description="Methyl-accepting transducer" evidence="9">
    <location>
        <begin position="111"/>
        <end position="368"/>
    </location>
</feature>
<evidence type="ECO:0000259" key="9">
    <source>
        <dbReference type="PROSITE" id="PS50111"/>
    </source>
</evidence>
<evidence type="ECO:0000313" key="10">
    <source>
        <dbReference type="EMBL" id="MBU5438954.1"/>
    </source>
</evidence>
<dbReference type="PROSITE" id="PS50111">
    <property type="entry name" value="CHEMOTAXIS_TRANSDUC_2"/>
    <property type="match status" value="1"/>
</dbReference>
<keyword evidence="2" id="KW-1003">Cell membrane</keyword>
<dbReference type="InterPro" id="IPR033479">
    <property type="entry name" value="dCache_1"/>
</dbReference>
<dbReference type="Proteomes" id="UP000749471">
    <property type="component" value="Unassembled WGS sequence"/>
</dbReference>
<comment type="caution">
    <text evidence="10">The sequence shown here is derived from an EMBL/GenBank/DDBJ whole genome shotgun (WGS) entry which is preliminary data.</text>
</comment>
<evidence type="ECO:0000256" key="6">
    <source>
        <dbReference type="ARBA" id="ARBA00023136"/>
    </source>
</evidence>
<organism evidence="10 11">
    <name type="scientific">Tissierella simiarum</name>
    <dbReference type="NCBI Taxonomy" id="2841534"/>
    <lineage>
        <taxon>Bacteria</taxon>
        <taxon>Bacillati</taxon>
        <taxon>Bacillota</taxon>
        <taxon>Tissierellia</taxon>
        <taxon>Tissierellales</taxon>
        <taxon>Tissierellaceae</taxon>
        <taxon>Tissierella</taxon>
    </lineage>
</organism>
<dbReference type="SMART" id="SM00283">
    <property type="entry name" value="MA"/>
    <property type="match status" value="1"/>
</dbReference>
<gene>
    <name evidence="10" type="ORF">KQI42_13080</name>
</gene>
<dbReference type="InterPro" id="IPR004089">
    <property type="entry name" value="MCPsignal_dom"/>
</dbReference>
<keyword evidence="5" id="KW-1133">Transmembrane helix</keyword>
<dbReference type="EMBL" id="JAHLPM010000011">
    <property type="protein sequence ID" value="MBU5438954.1"/>
    <property type="molecule type" value="Genomic_DNA"/>
</dbReference>
<keyword evidence="3" id="KW-0145">Chemotaxis</keyword>
<dbReference type="PANTHER" id="PTHR32089">
    <property type="entry name" value="METHYL-ACCEPTING CHEMOTAXIS PROTEIN MCPB"/>
    <property type="match status" value="1"/>
</dbReference>
<keyword evidence="11" id="KW-1185">Reference proteome</keyword>
<evidence type="ECO:0000256" key="8">
    <source>
        <dbReference type="PROSITE-ProRule" id="PRU00284"/>
    </source>
</evidence>
<evidence type="ECO:0000256" key="3">
    <source>
        <dbReference type="ARBA" id="ARBA00022500"/>
    </source>
</evidence>
<accession>A0ABS6E9R8</accession>
<evidence type="ECO:0000256" key="1">
    <source>
        <dbReference type="ARBA" id="ARBA00004651"/>
    </source>
</evidence>
<keyword evidence="6" id="KW-0472">Membrane</keyword>
<dbReference type="RefSeq" id="WP_216520489.1">
    <property type="nucleotide sequence ID" value="NZ_JAHLPM010000011.1"/>
</dbReference>
<comment type="subcellular location">
    <subcellularLocation>
        <location evidence="1">Cell membrane</location>
        <topology evidence="1">Multi-pass membrane protein</topology>
    </subcellularLocation>
</comment>
<evidence type="ECO:0000256" key="2">
    <source>
        <dbReference type="ARBA" id="ARBA00022475"/>
    </source>
</evidence>
<evidence type="ECO:0000313" key="11">
    <source>
        <dbReference type="Proteomes" id="UP000749471"/>
    </source>
</evidence>
<name>A0ABS6E9R8_9FIRM</name>
<sequence>MKLLLMVIFYCVIIYIPKGIYFFITVGTLIILEIASCMYLNKKNKVMKEIQLGIQEVAEGNLSKKFKSNYKKYDKITKNLNIILHNYREALSQITYSSHQISGITKDVALSTEGTNRAINQVAKGIENIALGAEEQEHKLMELLSMSSNLESISQETTSENKNAYAQWSQTNQSFINTKADLERLISNMNHRVSKNEKLIKQTEIISNNIEEINKIVDMVKGISAQTNLLALNAAIESARAGEYGKGFSVVADEVRKLAEMSAQATDKINSMIKEFGQDIEDLLLNLQDSIAKEQDDSEFIRTTQNSFEETNNSLNAVNDVIKRIDEKMELQSKEIVKIIYNLKTISKIAEEAASGTQEISASIEEQTAIIDEIDNNAQYLDTMSKQLDTIITHHSKITMDQNTLNKIIEKNVEILNDIRKEKDIRTFNKGKHIHIYQNMIKRNPKISSIYLYDIKGRLVSASENIEDIDVTNRPWFVEALKDDIYISDFYISIDTNSFCLTISAQIRDINDDLNGVIGIDIEIES</sequence>
<dbReference type="CDD" id="cd18773">
    <property type="entry name" value="PDC1_HK_sensor"/>
    <property type="match status" value="1"/>
</dbReference>
<protein>
    <recommendedName>
        <fullName evidence="9">Methyl-accepting transducer domain-containing protein</fullName>
    </recommendedName>
</protein>
<dbReference type="Pfam" id="PF02743">
    <property type="entry name" value="dCache_1"/>
    <property type="match status" value="1"/>
</dbReference>
<proteinExistence type="predicted"/>
<keyword evidence="4" id="KW-0812">Transmembrane</keyword>
<evidence type="ECO:0000256" key="5">
    <source>
        <dbReference type="ARBA" id="ARBA00022989"/>
    </source>
</evidence>
<keyword evidence="7 8" id="KW-0807">Transducer</keyword>
<evidence type="ECO:0000256" key="7">
    <source>
        <dbReference type="ARBA" id="ARBA00023224"/>
    </source>
</evidence>
<reference evidence="10 11" key="1">
    <citation type="submission" date="2021-06" db="EMBL/GenBank/DDBJ databases">
        <authorList>
            <person name="Sun Q."/>
            <person name="Li D."/>
        </authorList>
    </citation>
    <scope>NUCLEOTIDE SEQUENCE [LARGE SCALE GENOMIC DNA]</scope>
    <source>
        <strain evidence="10 11">MSJ-40</strain>
    </source>
</reference>
<dbReference type="Pfam" id="PF00015">
    <property type="entry name" value="MCPsignal"/>
    <property type="match status" value="1"/>
</dbReference>